<evidence type="ECO:0000313" key="2">
    <source>
        <dbReference type="EMBL" id="KRU11476.1"/>
    </source>
</evidence>
<protein>
    <submittedName>
        <fullName evidence="1">Uncharacterized protein</fullName>
    </submittedName>
</protein>
<dbReference type="AlphaFoldDB" id="A0A0H3J3M3"/>
<accession>A0A0H3J3M3</accession>
<organism evidence="1 4">
    <name type="scientific">Clostridium pasteurianum DSM 525 = ATCC 6013</name>
    <dbReference type="NCBI Taxonomy" id="1262449"/>
    <lineage>
        <taxon>Bacteria</taxon>
        <taxon>Bacillati</taxon>
        <taxon>Bacillota</taxon>
        <taxon>Clostridia</taxon>
        <taxon>Eubacteriales</taxon>
        <taxon>Clostridiaceae</taxon>
        <taxon>Clostridium</taxon>
    </lineage>
</organism>
<keyword evidence="4" id="KW-1185">Reference proteome</keyword>
<reference evidence="2" key="2">
    <citation type="submission" date="2015-10" db="EMBL/GenBank/DDBJ databases">
        <title>Improved Draft Genome Sequence of Clostridium pasteurianum Strain ATCC 6013 (DSM 525) Using a Hybrid Next-Generation Sequencing Approach.</title>
        <authorList>
            <person name="Pyne M.E."/>
            <person name="Utturkar S.M."/>
            <person name="Brown S.D."/>
            <person name="Moo-Young M."/>
            <person name="Chung D.A."/>
            <person name="Chou P.C."/>
        </authorList>
    </citation>
    <scope>NUCLEOTIDE SEQUENCE</scope>
    <source>
        <strain evidence="2">ATCC 6013</strain>
    </source>
</reference>
<gene>
    <name evidence="1" type="ORF">CLPA_c24560</name>
    <name evidence="2" type="ORF">CP6013_00723</name>
</gene>
<dbReference type="KEGG" id="cpae:CPAST_c24560"/>
<dbReference type="EMBL" id="CP009268">
    <property type="protein sequence ID" value="AJA52514.1"/>
    <property type="molecule type" value="Genomic_DNA"/>
</dbReference>
<dbReference type="Proteomes" id="UP000030905">
    <property type="component" value="Chromosome"/>
</dbReference>
<evidence type="ECO:0000313" key="1">
    <source>
        <dbReference type="EMBL" id="AJA52514.1"/>
    </source>
</evidence>
<dbReference type="Proteomes" id="UP000028042">
    <property type="component" value="Unassembled WGS sequence"/>
</dbReference>
<reference evidence="2 3" key="3">
    <citation type="journal article" name="Genome Announc.">
        <title>Improved Draft Genome Sequence of Clostridium pasteurianum Strain ATCC 6013 (DSM 525) Using a Hybrid Next-Generation Sequencing Approach.</title>
        <authorList>
            <person name="Pyne M.E."/>
            <person name="Utturkar S."/>
            <person name="Brown S.D."/>
            <person name="Moo-Young M."/>
            <person name="Chung D.A."/>
            <person name="Chou C.P."/>
        </authorList>
    </citation>
    <scope>NUCLEOTIDE SEQUENCE [LARGE SCALE GENOMIC DNA]</scope>
    <source>
        <strain evidence="2 3">ATCC 6013</strain>
    </source>
</reference>
<sequence length="148" mass="17721">MEYNYIKINDRLEELINLRMNKGVQPNELMENITNEEYSKVSAKKFFGGIQCNVEFSDYGIFDNIKSKYEYVYIYDNDMFLKEIRMIKNKIETNIWNKVSEEKKLLDDIMLQLRNIPNSSKYINKFIETLPNDLLQLISDNYSFINIV</sequence>
<reference evidence="1 4" key="1">
    <citation type="journal article" date="2015" name="Genome Announc.">
        <title>Complete Genome Sequence of the Nitrogen-Fixing and Solvent-Producing Clostridium pasteurianum DSM 525.</title>
        <authorList>
            <person name="Poehlein A."/>
            <person name="Grosse-Honebrink A."/>
            <person name="Zhang Y."/>
            <person name="Minton N.P."/>
            <person name="Daniel R."/>
        </authorList>
    </citation>
    <scope>NUCLEOTIDE SEQUENCE [LARGE SCALE GENOMIC DNA]</scope>
    <source>
        <strain evidence="1">DSM 525</strain>
        <strain evidence="4">DSM 525 / ATCC 6013</strain>
    </source>
</reference>
<dbReference type="RefSeq" id="WP_003447578.1">
    <property type="nucleotide sequence ID" value="NZ_ANZB01000015.1"/>
</dbReference>
<proteinExistence type="predicted"/>
<dbReference type="PATRIC" id="fig|1262449.3.peg.3580"/>
<evidence type="ECO:0000313" key="4">
    <source>
        <dbReference type="Proteomes" id="UP000030905"/>
    </source>
</evidence>
<dbReference type="KEGG" id="cpat:CLPA_c24560"/>
<dbReference type="GeneID" id="93074595"/>
<name>A0A0H3J3M3_CLOPA</name>
<dbReference type="EMBL" id="JPGY02000001">
    <property type="protein sequence ID" value="KRU11476.1"/>
    <property type="molecule type" value="Genomic_DNA"/>
</dbReference>
<dbReference type="eggNOG" id="ENOG50327T1">
    <property type="taxonomic scope" value="Bacteria"/>
</dbReference>
<evidence type="ECO:0000313" key="3">
    <source>
        <dbReference type="Proteomes" id="UP000028042"/>
    </source>
</evidence>